<keyword evidence="8" id="KW-0456">Lyase</keyword>
<comment type="catalytic activity">
    <reaction evidence="1">
        <text>1-(2-carboxyphenylamino)-1-deoxy-D-ribulose 5-phosphate + H(+) = (1S,2R)-1-C-(indol-3-yl)glycerol 3-phosphate + CO2 + H2O</text>
        <dbReference type="Rhea" id="RHEA:23476"/>
        <dbReference type="ChEBI" id="CHEBI:15377"/>
        <dbReference type="ChEBI" id="CHEBI:15378"/>
        <dbReference type="ChEBI" id="CHEBI:16526"/>
        <dbReference type="ChEBI" id="CHEBI:58613"/>
        <dbReference type="ChEBI" id="CHEBI:58866"/>
        <dbReference type="EC" id="4.1.1.48"/>
    </reaction>
</comment>
<accession>A0A0F9T8R0</accession>
<dbReference type="PROSITE" id="PS00614">
    <property type="entry name" value="IGPS"/>
    <property type="match status" value="1"/>
</dbReference>
<dbReference type="InterPro" id="IPR013785">
    <property type="entry name" value="Aldolase_TIM"/>
</dbReference>
<dbReference type="UniPathway" id="UPA00035">
    <property type="reaction ID" value="UER00043"/>
</dbReference>
<dbReference type="CDD" id="cd00331">
    <property type="entry name" value="IGPS"/>
    <property type="match status" value="1"/>
</dbReference>
<dbReference type="GO" id="GO:0004640">
    <property type="term" value="F:phosphoribosylanthranilate isomerase activity"/>
    <property type="evidence" value="ECO:0007669"/>
    <property type="project" value="TreeGrafter"/>
</dbReference>
<feature type="domain" description="Indole-3-glycerol phosphate synthase" evidence="9">
    <location>
        <begin position="9"/>
        <end position="263"/>
    </location>
</feature>
<evidence type="ECO:0000256" key="3">
    <source>
        <dbReference type="ARBA" id="ARBA00012362"/>
    </source>
</evidence>
<dbReference type="InterPro" id="IPR001468">
    <property type="entry name" value="Indole-3-GlycerolPSynthase_CS"/>
</dbReference>
<keyword evidence="7" id="KW-0057">Aromatic amino acid biosynthesis</keyword>
<dbReference type="InterPro" id="IPR013798">
    <property type="entry name" value="Indole-3-glycerol_P_synth_dom"/>
</dbReference>
<evidence type="ECO:0000256" key="2">
    <source>
        <dbReference type="ARBA" id="ARBA00004696"/>
    </source>
</evidence>
<keyword evidence="6" id="KW-0822">Tryptophan biosynthesis</keyword>
<dbReference type="EMBL" id="LAZR01001867">
    <property type="protein sequence ID" value="KKN37843.1"/>
    <property type="molecule type" value="Genomic_DNA"/>
</dbReference>
<gene>
    <name evidence="10" type="ORF">LCGC14_0759520</name>
</gene>
<dbReference type="GO" id="GO:0000162">
    <property type="term" value="P:L-tryptophan biosynthetic process"/>
    <property type="evidence" value="ECO:0007669"/>
    <property type="project" value="UniProtKB-UniPathway"/>
</dbReference>
<comment type="caution">
    <text evidence="10">The sequence shown here is derived from an EMBL/GenBank/DDBJ whole genome shotgun (WGS) entry which is preliminary data.</text>
</comment>
<dbReference type="Pfam" id="PF00218">
    <property type="entry name" value="IGPS"/>
    <property type="match status" value="1"/>
</dbReference>
<sequence>MVSNKIIEIVEERKQSLVNDIRFNTLLKRKTFRDNRKTLSEAIKENKGISIISEIKPASPTLGDIRRNIDVEELAMEMQRSGVIGLSILTEPNYFHGSYENLKYAVECTKIPCLMKDFIVDSVQFFIAYKLGATNILIINSIRDFKLEELVHTAYEYRLEPLIEIHDLEEIEDIKHLIEIGLPPKLVGVNNRNLKTLEIDLNTSKKIIPKLKEEFGNDIVIISESGINSFADIKFLLSYKADGFLIGSSIMKSPNIKEKILELRGDR</sequence>
<keyword evidence="4" id="KW-0028">Amino-acid biosynthesis</keyword>
<dbReference type="EC" id="4.1.1.48" evidence="3"/>
<protein>
    <recommendedName>
        <fullName evidence="3">indole-3-glycerol-phosphate synthase</fullName>
        <ecNumber evidence="3">4.1.1.48</ecNumber>
    </recommendedName>
</protein>
<evidence type="ECO:0000256" key="1">
    <source>
        <dbReference type="ARBA" id="ARBA00001633"/>
    </source>
</evidence>
<reference evidence="10" key="1">
    <citation type="journal article" date="2015" name="Nature">
        <title>Complex archaea that bridge the gap between prokaryotes and eukaryotes.</title>
        <authorList>
            <person name="Spang A."/>
            <person name="Saw J.H."/>
            <person name="Jorgensen S.L."/>
            <person name="Zaremba-Niedzwiedzka K."/>
            <person name="Martijn J."/>
            <person name="Lind A.E."/>
            <person name="van Eijk R."/>
            <person name="Schleper C."/>
            <person name="Guy L."/>
            <person name="Ettema T.J."/>
        </authorList>
    </citation>
    <scope>NUCLEOTIDE SEQUENCE</scope>
</reference>
<dbReference type="PANTHER" id="PTHR22854">
    <property type="entry name" value="TRYPTOPHAN BIOSYNTHESIS PROTEIN"/>
    <property type="match status" value="1"/>
</dbReference>
<dbReference type="PANTHER" id="PTHR22854:SF2">
    <property type="entry name" value="INDOLE-3-GLYCEROL-PHOSPHATE SYNTHASE"/>
    <property type="match status" value="1"/>
</dbReference>
<organism evidence="10">
    <name type="scientific">marine sediment metagenome</name>
    <dbReference type="NCBI Taxonomy" id="412755"/>
    <lineage>
        <taxon>unclassified sequences</taxon>
        <taxon>metagenomes</taxon>
        <taxon>ecological metagenomes</taxon>
    </lineage>
</organism>
<evidence type="ECO:0000256" key="7">
    <source>
        <dbReference type="ARBA" id="ARBA00023141"/>
    </source>
</evidence>
<dbReference type="SUPFAM" id="SSF51366">
    <property type="entry name" value="Ribulose-phoshate binding barrel"/>
    <property type="match status" value="1"/>
</dbReference>
<comment type="pathway">
    <text evidence="2">Amino-acid biosynthesis; L-tryptophan biosynthesis; L-tryptophan from chorismate: step 4/5.</text>
</comment>
<dbReference type="GO" id="GO:0004425">
    <property type="term" value="F:indole-3-glycerol-phosphate synthase activity"/>
    <property type="evidence" value="ECO:0007669"/>
    <property type="project" value="UniProtKB-EC"/>
</dbReference>
<evidence type="ECO:0000256" key="6">
    <source>
        <dbReference type="ARBA" id="ARBA00022822"/>
    </source>
</evidence>
<evidence type="ECO:0000256" key="8">
    <source>
        <dbReference type="ARBA" id="ARBA00023239"/>
    </source>
</evidence>
<evidence type="ECO:0000256" key="4">
    <source>
        <dbReference type="ARBA" id="ARBA00022605"/>
    </source>
</evidence>
<name>A0A0F9T8R0_9ZZZZ</name>
<evidence type="ECO:0000256" key="5">
    <source>
        <dbReference type="ARBA" id="ARBA00022793"/>
    </source>
</evidence>
<dbReference type="AlphaFoldDB" id="A0A0F9T8R0"/>
<evidence type="ECO:0000259" key="9">
    <source>
        <dbReference type="Pfam" id="PF00218"/>
    </source>
</evidence>
<dbReference type="InterPro" id="IPR045186">
    <property type="entry name" value="Indole-3-glycerol_P_synth"/>
</dbReference>
<dbReference type="InterPro" id="IPR011060">
    <property type="entry name" value="RibuloseP-bd_barrel"/>
</dbReference>
<dbReference type="Gene3D" id="3.20.20.70">
    <property type="entry name" value="Aldolase class I"/>
    <property type="match status" value="1"/>
</dbReference>
<keyword evidence="5" id="KW-0210">Decarboxylase</keyword>
<evidence type="ECO:0000313" key="10">
    <source>
        <dbReference type="EMBL" id="KKN37843.1"/>
    </source>
</evidence>
<proteinExistence type="predicted"/>